<feature type="non-terminal residue" evidence="1">
    <location>
        <position position="127"/>
    </location>
</feature>
<gene>
    <name evidence="1" type="ORF">HMPREF1541_05292</name>
</gene>
<dbReference type="AlphaFoldDB" id="W2RRY1"/>
<dbReference type="RefSeq" id="XP_008717855.1">
    <property type="nucleotide sequence ID" value="XM_008719633.1"/>
</dbReference>
<organism evidence="1 2">
    <name type="scientific">Cyphellophora europaea (strain CBS 101466)</name>
    <name type="common">Phialophora europaea</name>
    <dbReference type="NCBI Taxonomy" id="1220924"/>
    <lineage>
        <taxon>Eukaryota</taxon>
        <taxon>Fungi</taxon>
        <taxon>Dikarya</taxon>
        <taxon>Ascomycota</taxon>
        <taxon>Pezizomycotina</taxon>
        <taxon>Eurotiomycetes</taxon>
        <taxon>Chaetothyriomycetidae</taxon>
        <taxon>Chaetothyriales</taxon>
        <taxon>Cyphellophoraceae</taxon>
        <taxon>Cyphellophora</taxon>
    </lineage>
</organism>
<accession>W2RRY1</accession>
<dbReference type="CDD" id="cd12148">
    <property type="entry name" value="fungal_TF_MHR"/>
    <property type="match status" value="1"/>
</dbReference>
<dbReference type="STRING" id="1220924.W2RRY1"/>
<protein>
    <recommendedName>
        <fullName evidence="3">Transcription factor domain-containing protein</fullName>
    </recommendedName>
</protein>
<name>W2RRY1_CYPE1</name>
<dbReference type="EMBL" id="KB822721">
    <property type="protein sequence ID" value="ETN39070.1"/>
    <property type="molecule type" value="Genomic_DNA"/>
</dbReference>
<evidence type="ECO:0008006" key="3">
    <source>
        <dbReference type="Google" id="ProtNLM"/>
    </source>
</evidence>
<sequence>LAEIEEVVRQYFATSFFQLPILSKRRFLDDLPYVYFRPRADYLLLCVSISLILQKPKTTNFVGESMQSSLYVITKCLIASLEAANYVSLNVLQSRMLVCLYELGHAIYPAASMSISACAKSARALGI</sequence>
<evidence type="ECO:0000313" key="1">
    <source>
        <dbReference type="EMBL" id="ETN39070.1"/>
    </source>
</evidence>
<dbReference type="VEuPathDB" id="FungiDB:HMPREF1541_05292"/>
<dbReference type="InParanoid" id="W2RRY1"/>
<evidence type="ECO:0000313" key="2">
    <source>
        <dbReference type="Proteomes" id="UP000030752"/>
    </source>
</evidence>
<reference evidence="1 2" key="1">
    <citation type="submission" date="2013-03" db="EMBL/GenBank/DDBJ databases">
        <title>The Genome Sequence of Phialophora europaea CBS 101466.</title>
        <authorList>
            <consortium name="The Broad Institute Genomics Platform"/>
            <person name="Cuomo C."/>
            <person name="de Hoog S."/>
            <person name="Gorbushina A."/>
            <person name="Walker B."/>
            <person name="Young S.K."/>
            <person name="Zeng Q."/>
            <person name="Gargeya S."/>
            <person name="Fitzgerald M."/>
            <person name="Haas B."/>
            <person name="Abouelleil A."/>
            <person name="Allen A.W."/>
            <person name="Alvarado L."/>
            <person name="Arachchi H.M."/>
            <person name="Berlin A.M."/>
            <person name="Chapman S.B."/>
            <person name="Gainer-Dewar J."/>
            <person name="Goldberg J."/>
            <person name="Griggs A."/>
            <person name="Gujja S."/>
            <person name="Hansen M."/>
            <person name="Howarth C."/>
            <person name="Imamovic A."/>
            <person name="Ireland A."/>
            <person name="Larimer J."/>
            <person name="McCowan C."/>
            <person name="Murphy C."/>
            <person name="Pearson M."/>
            <person name="Poon T.W."/>
            <person name="Priest M."/>
            <person name="Roberts A."/>
            <person name="Saif S."/>
            <person name="Shea T."/>
            <person name="Sisk P."/>
            <person name="Sykes S."/>
            <person name="Wortman J."/>
            <person name="Nusbaum C."/>
            <person name="Birren B."/>
        </authorList>
    </citation>
    <scope>NUCLEOTIDE SEQUENCE [LARGE SCALE GENOMIC DNA]</scope>
    <source>
        <strain evidence="1 2">CBS 101466</strain>
    </source>
</reference>
<dbReference type="OrthoDB" id="4145260at2759"/>
<dbReference type="HOGENOM" id="CLU_131873_0_0_1"/>
<dbReference type="GeneID" id="19972631"/>
<feature type="non-terminal residue" evidence="1">
    <location>
        <position position="1"/>
    </location>
</feature>
<dbReference type="Proteomes" id="UP000030752">
    <property type="component" value="Unassembled WGS sequence"/>
</dbReference>
<keyword evidence="2" id="KW-1185">Reference proteome</keyword>
<proteinExistence type="predicted"/>